<evidence type="ECO:0000313" key="8">
    <source>
        <dbReference type="Proteomes" id="UP000823941"/>
    </source>
</evidence>
<feature type="compositionally biased region" description="Low complexity" evidence="4">
    <location>
        <begin position="448"/>
        <end position="458"/>
    </location>
</feature>
<dbReference type="Pfam" id="PF00595">
    <property type="entry name" value="PDZ"/>
    <property type="match status" value="2"/>
</dbReference>
<evidence type="ECO:0000256" key="4">
    <source>
        <dbReference type="SAM" id="MobiDB-lite"/>
    </source>
</evidence>
<comment type="caution">
    <text evidence="7">The sequence shown here is derived from an EMBL/GenBank/DDBJ whole genome shotgun (WGS) entry which is preliminary data.</text>
</comment>
<keyword evidence="3" id="KW-0677">Repeat</keyword>
<dbReference type="PROSITE" id="PS01179">
    <property type="entry name" value="PID"/>
    <property type="match status" value="1"/>
</dbReference>
<feature type="region of interest" description="Disordered" evidence="4">
    <location>
        <begin position="109"/>
        <end position="135"/>
    </location>
</feature>
<feature type="domain" description="PID" evidence="5">
    <location>
        <begin position="744"/>
        <end position="891"/>
    </location>
</feature>
<sequence length="1107" mass="121807">MSTAALRTDGAGDSTPGSDVGERITRLFPKCRPRNMQHHTDRLNSVLEGRNDHNVNALSSDEDRRDDPAQLVILNSKGGTYKLRDSRIIEIAGGRELYSQSRTKAVRKLRHSNTHKHNLRNKARPGKDSTDYTDNVSTEIPLHRINSEPKKMVSRHTSPTYTNGDREPILENNFAIPKNSSPILDPRVANDLSTKGSPIAVVADGEVVVFDDNEDWKGLRKDPDASDNEIDLSVKRTLDNMKHCDGSDIMNNKNGVSSESSGSCDERGGQLSDASVGAWSGDEDKRVRVIGELPIAEYEGSPRRYGIGSNMTSNTTSRSPRPGFPQRVVTESRDITPPSSSAAFDYLYEFSETRKVLEEFFRCPAVAAQAQQIASTDEIVNFQELDYSLRRQTQQDCGSENGIEAGSESEWPLDSPHATHNHTNFLGLQQRERDRYTRSPNVAALRVGAAWSGSSSPRARPRAPSPDTSDDEERLHADLDLMLMENELDELKLNAPSHDTGGNEERLHPDLDLMLMENELDELKECSRGNMSVHLPIVEDGLSSGHASDTDNNNQMPSLQSHTSVILEEAAESGAADAHALSDADLHSLDPLAIEVAPPPPAPAPHRPPVEPPAPHPPANNHETNHTEYNNRKRPNSAQSNESVEIKPASGEEDEADTDLETDRLLGQQRTDDQGFFDDKGWRKPKSRTVMPAGSATGARSPPHPAADPAEARDDHVSLNNKDKDAKKKSKNKEAVNRSVLIEGVLFRARYLGSTQLACEGQPTKATRMLQAEEAVARIKAPEGENQPSTEVDLFISTEKIMVLNTELKEIMMDHALRTISYIADIGDLVVLMARRRFVPHETDSDQPKLNRTPKMICHVFESEEAQFIAQSIGQAFQVAYMEFLKANGIEDHSFVKEMDYQEVLNSQEIFGDELQMFAKKELQKEVVVPKTKGEILGVVVVESGWGSMLPTVVIANLAPAGAAARCGQLNIGDQIIAINGVSLVGLPLSTCQTYIKNSKNQTVVKLTVVPCAPVVEVKIKRPDTKYQLGFSVQNGVICSLLRGGIAERGGVRVGHRIIEINSQSVVAVPHERIVNLLATSVGEILMKTMPTSMFRLLTGQENPVFI</sequence>
<dbReference type="EMBL" id="JAHIBW010000005">
    <property type="protein sequence ID" value="KAG7310841.1"/>
    <property type="molecule type" value="Genomic_DNA"/>
</dbReference>
<protein>
    <recommendedName>
        <fullName evidence="9">Protein lin-10</fullName>
    </recommendedName>
</protein>
<dbReference type="InterPro" id="IPR011993">
    <property type="entry name" value="PH-like_dom_sf"/>
</dbReference>
<dbReference type="SUPFAM" id="SSF50156">
    <property type="entry name" value="PDZ domain-like"/>
    <property type="match status" value="2"/>
</dbReference>
<feature type="compositionally biased region" description="Basic and acidic residues" evidence="4">
    <location>
        <begin position="710"/>
        <end position="734"/>
    </location>
</feature>
<evidence type="ECO:0000259" key="5">
    <source>
        <dbReference type="PROSITE" id="PS01179"/>
    </source>
</evidence>
<feature type="compositionally biased region" description="Polar residues" evidence="4">
    <location>
        <begin position="249"/>
        <end position="263"/>
    </location>
</feature>
<dbReference type="Proteomes" id="UP000823941">
    <property type="component" value="Chromosome 5"/>
</dbReference>
<dbReference type="Gene3D" id="2.30.29.30">
    <property type="entry name" value="Pleckstrin-homology domain (PH domain)/Phosphotyrosine-binding domain (PTB)"/>
    <property type="match status" value="1"/>
</dbReference>
<feature type="compositionally biased region" description="Basic and acidic residues" evidence="4">
    <location>
        <begin position="670"/>
        <end position="682"/>
    </location>
</feature>
<proteinExistence type="predicted"/>
<dbReference type="CDD" id="cd01208">
    <property type="entry name" value="PTB_X11"/>
    <property type="match status" value="1"/>
</dbReference>
<evidence type="ECO:0000256" key="2">
    <source>
        <dbReference type="ARBA" id="ARBA00022553"/>
    </source>
</evidence>
<gene>
    <name evidence="7" type="ORF">JYU34_003668</name>
</gene>
<organism evidence="7 8">
    <name type="scientific">Plutella xylostella</name>
    <name type="common">Diamondback moth</name>
    <name type="synonym">Plutella maculipennis</name>
    <dbReference type="NCBI Taxonomy" id="51655"/>
    <lineage>
        <taxon>Eukaryota</taxon>
        <taxon>Metazoa</taxon>
        <taxon>Ecdysozoa</taxon>
        <taxon>Arthropoda</taxon>
        <taxon>Hexapoda</taxon>
        <taxon>Insecta</taxon>
        <taxon>Pterygota</taxon>
        <taxon>Neoptera</taxon>
        <taxon>Endopterygota</taxon>
        <taxon>Lepidoptera</taxon>
        <taxon>Glossata</taxon>
        <taxon>Ditrysia</taxon>
        <taxon>Yponomeutoidea</taxon>
        <taxon>Plutellidae</taxon>
        <taxon>Plutella</taxon>
    </lineage>
</organism>
<dbReference type="InterPro" id="IPR051230">
    <property type="entry name" value="APP-Binding"/>
</dbReference>
<evidence type="ECO:0000313" key="7">
    <source>
        <dbReference type="EMBL" id="KAG7310841.1"/>
    </source>
</evidence>
<dbReference type="InterPro" id="IPR036034">
    <property type="entry name" value="PDZ_sf"/>
</dbReference>
<dbReference type="Pfam" id="PF00640">
    <property type="entry name" value="PID"/>
    <property type="match status" value="1"/>
</dbReference>
<name>A0ABQ7R0M0_PLUXY</name>
<feature type="region of interest" description="Disordered" evidence="4">
    <location>
        <begin position="396"/>
        <end position="421"/>
    </location>
</feature>
<dbReference type="InterPro" id="IPR006020">
    <property type="entry name" value="PTB/PI_dom"/>
</dbReference>
<dbReference type="CDD" id="cd06720">
    <property type="entry name" value="PDZ1_APBA1_3-like"/>
    <property type="match status" value="1"/>
</dbReference>
<feature type="region of interest" description="Disordered" evidence="4">
    <location>
        <begin position="1"/>
        <end position="22"/>
    </location>
</feature>
<dbReference type="SMART" id="SM00462">
    <property type="entry name" value="PTB"/>
    <property type="match status" value="1"/>
</dbReference>
<feature type="domain" description="PDZ" evidence="6">
    <location>
        <begin position="926"/>
        <end position="1011"/>
    </location>
</feature>
<keyword evidence="1" id="KW-0813">Transport</keyword>
<keyword evidence="2" id="KW-0597">Phosphoprotein</keyword>
<feature type="compositionally biased region" description="Basic residues" evidence="4">
    <location>
        <begin position="109"/>
        <end position="124"/>
    </location>
</feature>
<feature type="domain" description="PDZ" evidence="6">
    <location>
        <begin position="1017"/>
        <end position="1093"/>
    </location>
</feature>
<dbReference type="SMART" id="SM00228">
    <property type="entry name" value="PDZ"/>
    <property type="match status" value="2"/>
</dbReference>
<feature type="compositionally biased region" description="Pro residues" evidence="4">
    <location>
        <begin position="597"/>
        <end position="618"/>
    </location>
</feature>
<evidence type="ECO:0000259" key="6">
    <source>
        <dbReference type="PROSITE" id="PS50106"/>
    </source>
</evidence>
<evidence type="ECO:0000256" key="1">
    <source>
        <dbReference type="ARBA" id="ARBA00022448"/>
    </source>
</evidence>
<dbReference type="InterPro" id="IPR001478">
    <property type="entry name" value="PDZ"/>
</dbReference>
<feature type="region of interest" description="Disordered" evidence="4">
    <location>
        <begin position="246"/>
        <end position="278"/>
    </location>
</feature>
<dbReference type="CDD" id="cd06793">
    <property type="entry name" value="PDZ2_APBA1_3-like"/>
    <property type="match status" value="1"/>
</dbReference>
<evidence type="ECO:0000256" key="3">
    <source>
        <dbReference type="ARBA" id="ARBA00022737"/>
    </source>
</evidence>
<accession>A0ABQ7R0M0</accession>
<keyword evidence="8" id="KW-1185">Reference proteome</keyword>
<dbReference type="PANTHER" id="PTHR12345:SF16">
    <property type="entry name" value="X11L, ISOFORM F-RELATED"/>
    <property type="match status" value="1"/>
</dbReference>
<dbReference type="PROSITE" id="PS50106">
    <property type="entry name" value="PDZ"/>
    <property type="match status" value="2"/>
</dbReference>
<feature type="region of interest" description="Disordered" evidence="4">
    <location>
        <begin position="149"/>
        <end position="168"/>
    </location>
</feature>
<feature type="compositionally biased region" description="Acidic residues" evidence="4">
    <location>
        <begin position="651"/>
        <end position="660"/>
    </location>
</feature>
<evidence type="ECO:0008006" key="9">
    <source>
        <dbReference type="Google" id="ProtNLM"/>
    </source>
</evidence>
<dbReference type="Gene3D" id="2.30.42.10">
    <property type="match status" value="2"/>
</dbReference>
<dbReference type="PANTHER" id="PTHR12345">
    <property type="entry name" value="SYNTENIN RELATED"/>
    <property type="match status" value="1"/>
</dbReference>
<reference evidence="7 8" key="1">
    <citation type="submission" date="2021-06" db="EMBL/GenBank/DDBJ databases">
        <title>A haploid diamondback moth (Plutella xylostella L.) genome assembly resolves 31 chromosomes and identifies a diamide resistance mutation.</title>
        <authorList>
            <person name="Ward C.M."/>
            <person name="Perry K.D."/>
            <person name="Baker G."/>
            <person name="Powis K."/>
            <person name="Heckel D.G."/>
            <person name="Baxter S.W."/>
        </authorList>
    </citation>
    <scope>NUCLEOTIDE SEQUENCE [LARGE SCALE GENOMIC DNA]</scope>
    <source>
        <strain evidence="7 8">LV</strain>
        <tissue evidence="7">Single pupa</tissue>
    </source>
</reference>
<feature type="region of interest" description="Disordered" evidence="4">
    <location>
        <begin position="593"/>
        <end position="734"/>
    </location>
</feature>
<dbReference type="SUPFAM" id="SSF50729">
    <property type="entry name" value="PH domain-like"/>
    <property type="match status" value="1"/>
</dbReference>
<feature type="region of interest" description="Disordered" evidence="4">
    <location>
        <begin position="447"/>
        <end position="473"/>
    </location>
</feature>